<comment type="subcellular location">
    <subcellularLocation>
        <location evidence="1">Plastid</location>
        <location evidence="1">Chloroplast</location>
    </subcellularLocation>
</comment>
<keyword evidence="8" id="KW-0443">Lipid metabolism</keyword>
<keyword evidence="11" id="KW-1185">Reference proteome</keyword>
<evidence type="ECO:0000313" key="11">
    <source>
        <dbReference type="Proteomes" id="UP000249390"/>
    </source>
</evidence>
<dbReference type="PANTHER" id="PTHR31403:SF46">
    <property type="entry name" value="PHOSPHOLIPASE A(1) DAD1, CHLOROPLASTIC-LIKE"/>
    <property type="match status" value="1"/>
</dbReference>
<keyword evidence="6" id="KW-0809">Transit peptide</keyword>
<feature type="domain" description="Fungal lipase-type" evidence="9">
    <location>
        <begin position="178"/>
        <end position="339"/>
    </location>
</feature>
<keyword evidence="3" id="KW-0150">Chloroplast</keyword>
<evidence type="ECO:0000256" key="7">
    <source>
        <dbReference type="ARBA" id="ARBA00022963"/>
    </source>
</evidence>
<dbReference type="PANTHER" id="PTHR31403">
    <property type="entry name" value="PHOSPHOLIPASE A1-IBETA2, CHLOROPLASTIC"/>
    <property type="match status" value="1"/>
</dbReference>
<dbReference type="GO" id="GO:0009507">
    <property type="term" value="C:chloroplast"/>
    <property type="evidence" value="ECO:0007669"/>
    <property type="project" value="UniProtKB-SubCell"/>
</dbReference>
<protein>
    <recommendedName>
        <fullName evidence="9">Fungal lipase-type domain-containing protein</fullName>
    </recommendedName>
</protein>
<evidence type="ECO:0000313" key="10">
    <source>
        <dbReference type="EMBL" id="RAL48988.1"/>
    </source>
</evidence>
<name>A0A328DWY9_9ASTE</name>
<evidence type="ECO:0000256" key="5">
    <source>
        <dbReference type="ARBA" id="ARBA00022801"/>
    </source>
</evidence>
<dbReference type="GO" id="GO:0008970">
    <property type="term" value="F:phospholipase A1 activity"/>
    <property type="evidence" value="ECO:0007669"/>
    <property type="project" value="UniProtKB-ARBA"/>
</dbReference>
<evidence type="ECO:0000256" key="4">
    <source>
        <dbReference type="ARBA" id="ARBA00022640"/>
    </source>
</evidence>
<dbReference type="Gene3D" id="3.40.50.1820">
    <property type="entry name" value="alpha/beta hydrolase"/>
    <property type="match status" value="1"/>
</dbReference>
<comment type="caution">
    <text evidence="10">The sequence shown here is derived from an EMBL/GenBank/DDBJ whole genome shotgun (WGS) entry which is preliminary data.</text>
</comment>
<organism evidence="10 11">
    <name type="scientific">Cuscuta australis</name>
    <dbReference type="NCBI Taxonomy" id="267555"/>
    <lineage>
        <taxon>Eukaryota</taxon>
        <taxon>Viridiplantae</taxon>
        <taxon>Streptophyta</taxon>
        <taxon>Embryophyta</taxon>
        <taxon>Tracheophyta</taxon>
        <taxon>Spermatophyta</taxon>
        <taxon>Magnoliopsida</taxon>
        <taxon>eudicotyledons</taxon>
        <taxon>Gunneridae</taxon>
        <taxon>Pentapetalae</taxon>
        <taxon>asterids</taxon>
        <taxon>lamiids</taxon>
        <taxon>Solanales</taxon>
        <taxon>Convolvulaceae</taxon>
        <taxon>Cuscuteae</taxon>
        <taxon>Cuscuta</taxon>
        <taxon>Cuscuta subgen. Grammica</taxon>
        <taxon>Cuscuta sect. Cleistogrammica</taxon>
    </lineage>
</organism>
<dbReference type="CDD" id="cd00519">
    <property type="entry name" value="Lipase_3"/>
    <property type="match status" value="1"/>
</dbReference>
<comment type="similarity">
    <text evidence="2">Belongs to the AB hydrolase superfamily. Lipase family.</text>
</comment>
<evidence type="ECO:0000259" key="9">
    <source>
        <dbReference type="Pfam" id="PF01764"/>
    </source>
</evidence>
<proteinExistence type="inferred from homology"/>
<accession>A0A328DWY9</accession>
<dbReference type="GO" id="GO:0016042">
    <property type="term" value="P:lipid catabolic process"/>
    <property type="evidence" value="ECO:0007669"/>
    <property type="project" value="UniProtKB-KW"/>
</dbReference>
<dbReference type="InterPro" id="IPR002921">
    <property type="entry name" value="Fungal_lipase-type"/>
</dbReference>
<keyword evidence="5" id="KW-0378">Hydrolase</keyword>
<reference evidence="10 11" key="1">
    <citation type="submission" date="2018-06" db="EMBL/GenBank/DDBJ databases">
        <title>The Genome of Cuscuta australis (Dodder) Provides Insight into the Evolution of Plant Parasitism.</title>
        <authorList>
            <person name="Liu H."/>
        </authorList>
    </citation>
    <scope>NUCLEOTIDE SEQUENCE [LARGE SCALE GENOMIC DNA]</scope>
    <source>
        <strain evidence="11">cv. Yunnan</strain>
        <tissue evidence="10">Vines</tissue>
    </source>
</reference>
<keyword evidence="7" id="KW-0442">Lipid degradation</keyword>
<evidence type="ECO:0000256" key="6">
    <source>
        <dbReference type="ARBA" id="ARBA00022946"/>
    </source>
</evidence>
<sequence length="425" mass="47020">MGKMAQCCATTSHRPQSSLHFTASSASNAKSFAMFGNNTTATTIQGIAVEESRKRWMECQGVKNWEGLIDPLDDTLRVQILSYARFVEAAYRCFDFDMSSPTYATCRNDIDSMLAQCGLGNHRYRVTKNLYATCTTSVPRWIERILNLASSPESSWIGYVAVCDDAEEISRLGHRRVVIAFRGTATAREWLENLRVILTPLSVDMATTLPDCSGDHRQPMVQQGLLSLYTSGCDGRQSLQDTIREDIREIVKGYGGKGEPALSITITGHSLGGALATLTAYDIMTQFSGHVAAVPLVTAVSFGGPRVGNDDFRREVEASDAKVLRIVNHDDPITKVPGFVFDDMAGLGVPAWLQKYTKYAAYAEVGKELRLSSKDRRLPHAKVMARSAINVATCHDLNTYLYLIETFVTRRTLTKNLETTKAQFQ</sequence>
<dbReference type="GO" id="GO:0047714">
    <property type="term" value="F:galactolipase activity"/>
    <property type="evidence" value="ECO:0007669"/>
    <property type="project" value="UniProtKB-ARBA"/>
</dbReference>
<dbReference type="EMBL" id="NQVE01000097">
    <property type="protein sequence ID" value="RAL48988.1"/>
    <property type="molecule type" value="Genomic_DNA"/>
</dbReference>
<dbReference type="InterPro" id="IPR029058">
    <property type="entry name" value="AB_hydrolase_fold"/>
</dbReference>
<dbReference type="Proteomes" id="UP000249390">
    <property type="component" value="Unassembled WGS sequence"/>
</dbReference>
<dbReference type="Pfam" id="PF01764">
    <property type="entry name" value="Lipase_3"/>
    <property type="match status" value="1"/>
</dbReference>
<evidence type="ECO:0000256" key="1">
    <source>
        <dbReference type="ARBA" id="ARBA00004229"/>
    </source>
</evidence>
<dbReference type="SUPFAM" id="SSF53474">
    <property type="entry name" value="alpha/beta-Hydrolases"/>
    <property type="match status" value="1"/>
</dbReference>
<evidence type="ECO:0000256" key="8">
    <source>
        <dbReference type="ARBA" id="ARBA00023098"/>
    </source>
</evidence>
<evidence type="ECO:0000256" key="2">
    <source>
        <dbReference type="ARBA" id="ARBA00010701"/>
    </source>
</evidence>
<keyword evidence="4" id="KW-0934">Plastid</keyword>
<evidence type="ECO:0000256" key="3">
    <source>
        <dbReference type="ARBA" id="ARBA00022528"/>
    </source>
</evidence>
<gene>
    <name evidence="10" type="ORF">DM860_001308</name>
</gene>
<dbReference type="AlphaFoldDB" id="A0A328DWY9"/>